<dbReference type="GO" id="GO:1905671">
    <property type="term" value="P:regulation of lysosome organization"/>
    <property type="evidence" value="ECO:0007669"/>
    <property type="project" value="Ensembl"/>
</dbReference>
<dbReference type="GO" id="GO:0097487">
    <property type="term" value="C:multivesicular body, internal vesicle"/>
    <property type="evidence" value="ECO:0007669"/>
    <property type="project" value="Ensembl"/>
</dbReference>
<dbReference type="Pfam" id="PF03821">
    <property type="entry name" value="Mtp"/>
    <property type="match status" value="1"/>
</dbReference>
<proteinExistence type="inferred from homology"/>
<dbReference type="PANTHER" id="PTHR12479:SF6">
    <property type="entry name" value="LYSOSOMAL-ASSOCIATED TRANSMEMBRANE PROTEIN 4B"/>
    <property type="match status" value="1"/>
</dbReference>
<protein>
    <recommendedName>
        <fullName evidence="9">Lysosomal-associated transmembrane protein 4B</fullName>
    </recommendedName>
</protein>
<evidence type="ECO:0000256" key="2">
    <source>
        <dbReference type="ARBA" id="ARBA00004236"/>
    </source>
</evidence>
<dbReference type="GO" id="GO:0019900">
    <property type="term" value="F:kinase binding"/>
    <property type="evidence" value="ECO:0007669"/>
    <property type="project" value="Ensembl"/>
</dbReference>
<evidence type="ECO:0000256" key="7">
    <source>
        <dbReference type="ARBA" id="ARBA00004656"/>
    </source>
</evidence>
<dbReference type="AlphaFoldDB" id="A0A2K5NGI5"/>
<keyword evidence="15 22" id="KW-1133">Transmembrane helix</keyword>
<dbReference type="InterPro" id="IPR051115">
    <property type="entry name" value="LAPTM_transporter"/>
</dbReference>
<keyword evidence="24" id="KW-1185">Reference proteome</keyword>
<comment type="similarity">
    <text evidence="8">Belongs to the LAPTM4/LAPTM5 transporter family.</text>
</comment>
<evidence type="ECO:0000256" key="10">
    <source>
        <dbReference type="ARBA" id="ARBA00022448"/>
    </source>
</evidence>
<gene>
    <name evidence="23" type="primary">LAPTM4B</name>
</gene>
<keyword evidence="11" id="KW-1003">Cell membrane</keyword>
<dbReference type="InterPro" id="IPR004687">
    <property type="entry name" value="LAPTM4/5"/>
</dbReference>
<evidence type="ECO:0000256" key="14">
    <source>
        <dbReference type="ARBA" id="ARBA00022843"/>
    </source>
</evidence>
<dbReference type="GeneTree" id="ENSGT00940000153446"/>
<feature type="region of interest" description="Disordered" evidence="21">
    <location>
        <begin position="1"/>
        <end position="64"/>
    </location>
</feature>
<feature type="transmembrane region" description="Helical" evidence="22">
    <location>
        <begin position="106"/>
        <end position="124"/>
    </location>
</feature>
<reference evidence="23" key="1">
    <citation type="submission" date="2025-08" db="UniProtKB">
        <authorList>
            <consortium name="Ensembl"/>
        </authorList>
    </citation>
    <scope>IDENTIFICATION</scope>
</reference>
<keyword evidence="18" id="KW-0966">Cell projection</keyword>
<evidence type="ECO:0000256" key="8">
    <source>
        <dbReference type="ARBA" id="ARBA00010076"/>
    </source>
</evidence>
<dbReference type="GO" id="GO:0031625">
    <property type="term" value="F:ubiquitin protein ligase binding"/>
    <property type="evidence" value="ECO:0007669"/>
    <property type="project" value="Ensembl"/>
</dbReference>
<keyword evidence="16 22" id="KW-0472">Membrane</keyword>
<dbReference type="PANTHER" id="PTHR12479">
    <property type="entry name" value="LYSOSOMAL-ASSOCIATED TRANSMEMBRANE PROTEIN"/>
    <property type="match status" value="1"/>
</dbReference>
<evidence type="ECO:0000256" key="9">
    <source>
        <dbReference type="ARBA" id="ARBA00018954"/>
    </source>
</evidence>
<dbReference type="GO" id="GO:0032911">
    <property type="term" value="P:negative regulation of transforming growth factor beta1 production"/>
    <property type="evidence" value="ECO:0007669"/>
    <property type="project" value="Ensembl"/>
</dbReference>
<evidence type="ECO:0000256" key="19">
    <source>
        <dbReference type="ARBA" id="ARBA00045893"/>
    </source>
</evidence>
<feature type="compositionally biased region" description="Basic and acidic residues" evidence="21">
    <location>
        <begin position="30"/>
        <end position="51"/>
    </location>
</feature>
<evidence type="ECO:0000256" key="13">
    <source>
        <dbReference type="ARBA" id="ARBA00022753"/>
    </source>
</evidence>
<evidence type="ECO:0000256" key="21">
    <source>
        <dbReference type="SAM" id="MobiDB-lite"/>
    </source>
</evidence>
<evidence type="ECO:0000256" key="6">
    <source>
        <dbReference type="ARBA" id="ARBA00004414"/>
    </source>
</evidence>
<evidence type="ECO:0000256" key="18">
    <source>
        <dbReference type="ARBA" id="ARBA00023273"/>
    </source>
</evidence>
<feature type="compositionally biased region" description="Basic residues" evidence="21">
    <location>
        <begin position="54"/>
        <end position="63"/>
    </location>
</feature>
<feature type="compositionally biased region" description="Low complexity" evidence="21">
    <location>
        <begin position="14"/>
        <end position="29"/>
    </location>
</feature>
<evidence type="ECO:0000256" key="3">
    <source>
        <dbReference type="ARBA" id="ARBA00004316"/>
    </source>
</evidence>
<dbReference type="GO" id="GO:0097213">
    <property type="term" value="P:regulation of lysosomal membrane permeability"/>
    <property type="evidence" value="ECO:0007669"/>
    <property type="project" value="Ensembl"/>
</dbReference>
<dbReference type="GO" id="GO:0005886">
    <property type="term" value="C:plasma membrane"/>
    <property type="evidence" value="ECO:0007669"/>
    <property type="project" value="UniProtKB-SubCell"/>
</dbReference>
<evidence type="ECO:0000313" key="23">
    <source>
        <dbReference type="Ensembl" id="ENSCATP00000036544.1"/>
    </source>
</evidence>
<comment type="subunit">
    <text evidence="20">Homooligomer; upon reaching the lysosomes. Interacts with MCOLN1. Interacts with NEDD4; may play a role in the lysosomal sorting of LAPTM4B; enhances HGS association with NEDD4; mediates inhibition of EGFR degradation. Interacts with PIP5K1C; promotes SNX5 association with LAPTM4B; kinase activity of PIP5K1C is required; interaction is regulated by phosphatidylinositol 4,5-bisphosphate generated by PIP5K1C. Interacts with HGS; promotes HGS ubiquitination. Interacts with SNX5. Interacts with SLC3A2 and SLC7A5; recruits SLC3A2 and SLC7A5 to lysosomes to promote leucine uptake into these organelles and is required for mTORC1 activation. Interacts with LRRC32; decreases TGFB1 production in regulatory T cells. Interacts with BECN1; competes with EGFR for LAPTM4B binding; regulates EGFR activity. Interacts with EGFR; positively correlates with EGFR activation.</text>
</comment>
<evidence type="ECO:0000313" key="24">
    <source>
        <dbReference type="Proteomes" id="UP000233060"/>
    </source>
</evidence>
<dbReference type="Bgee" id="ENSCATG00000041068">
    <property type="expression patterns" value="Expressed in heart and 12 other cell types or tissues"/>
</dbReference>
<evidence type="ECO:0000256" key="5">
    <source>
        <dbReference type="ARBA" id="ARBA00004356"/>
    </source>
</evidence>
<keyword evidence="17" id="KW-0458">Lysosome</keyword>
<evidence type="ECO:0000256" key="15">
    <source>
        <dbReference type="ARBA" id="ARBA00022989"/>
    </source>
</evidence>
<keyword evidence="12 22" id="KW-0812">Transmembrane</keyword>
<dbReference type="STRING" id="9531.ENSCATP00000036544"/>
<evidence type="ECO:0000256" key="22">
    <source>
        <dbReference type="SAM" id="Phobius"/>
    </source>
</evidence>
<dbReference type="OMA" id="LTDPGQY"/>
<evidence type="ECO:0000256" key="11">
    <source>
        <dbReference type="ARBA" id="ARBA00022475"/>
    </source>
</evidence>
<dbReference type="GO" id="GO:1905166">
    <property type="term" value="P:negative regulation of lysosomal protein catabolic process"/>
    <property type="evidence" value="ECO:0007669"/>
    <property type="project" value="Ensembl"/>
</dbReference>
<evidence type="ECO:0000256" key="17">
    <source>
        <dbReference type="ARBA" id="ARBA00023228"/>
    </source>
</evidence>
<name>A0A2K5NGI5_CERAT</name>
<dbReference type="GO" id="GO:0042995">
    <property type="term" value="C:cell projection"/>
    <property type="evidence" value="ECO:0007669"/>
    <property type="project" value="UniProtKB-SubCell"/>
</dbReference>
<evidence type="ECO:0000256" key="1">
    <source>
        <dbReference type="ARBA" id="ARBA00004127"/>
    </source>
</evidence>
<dbReference type="GO" id="GO:0097001">
    <property type="term" value="F:ceramide binding"/>
    <property type="evidence" value="ECO:0007669"/>
    <property type="project" value="Ensembl"/>
</dbReference>
<dbReference type="Proteomes" id="UP000233060">
    <property type="component" value="Unassembled WGS sequence"/>
</dbReference>
<keyword evidence="14" id="KW-0832">Ubl conjugation</keyword>
<dbReference type="Ensembl" id="ENSCATT00000060838.1">
    <property type="protein sequence ID" value="ENSCATP00000036544.1"/>
    <property type="gene ID" value="ENSCATG00000041068.1"/>
</dbReference>
<accession>A0A2K5NGI5</accession>
<feature type="transmembrane region" description="Helical" evidence="22">
    <location>
        <begin position="222"/>
        <end position="244"/>
    </location>
</feature>
<dbReference type="GO" id="GO:0032509">
    <property type="term" value="P:endosome transport via multivesicular body sorting pathway"/>
    <property type="evidence" value="ECO:0007669"/>
    <property type="project" value="Ensembl"/>
</dbReference>
<feature type="transmembrane region" description="Helical" evidence="22">
    <location>
        <begin position="150"/>
        <end position="170"/>
    </location>
</feature>
<sequence length="302" mass="33177">MTSRAGSHGRVRPAPSSAAAAFGAQGPDAADARRSRGIEERAGGRTGERAGSRSPRRGGRRSLKTWARARATAPGAMKMVAPWTRFYSNSCCLCCHVRTGTILLGVWYLIINAVVLLILLSALADPDQYHFSSSELGGDFEFMDDANMCIAIAISLLMILICAMATYGAYKQRAAWIIPFFCYQIFDFALNTLVAITVLVYPNSIQEYIRQLPPNFPYRDDVMSVNPTCLVLIILLFISIILTFKGYLISCVWNCYRYINGRNSSDVLVYVTSNDTTVLLPPYDDATVNGAAKEPPPPYVSA</sequence>
<dbReference type="GO" id="GO:0005765">
    <property type="term" value="C:lysosomal membrane"/>
    <property type="evidence" value="ECO:0007669"/>
    <property type="project" value="UniProtKB-SubCell"/>
</dbReference>
<comment type="function">
    <text evidence="19">Required for optimal lysosomal function. Blocks EGF-stimulated EGFR intraluminal sorting and degradation. Conversely by binding with the phosphatidylinositol 4,5-bisphosphate, regulates its PIP5K1C interaction, inhibits HGS ubiquitination and relieves LAPTM4B inhibition of EGFR degradation. Recruits SLC3A2 and SLC7A5 (the Leu transporter) to the lysosome, promoting entry of leucine and other essential amino acid (EAA) into the lysosome, stimulating activation of proton-transporting vacuolar (V)-ATPase protein pump (V-ATPase) and hence mTORC1 activation. Plays a role as negative regulator of TGFB1 production in regulatory T cells. Binds ceramide and facilitates its exit from late endosome in order to control cell death pathways.</text>
</comment>
<evidence type="ECO:0000256" key="20">
    <source>
        <dbReference type="ARBA" id="ARBA00046444"/>
    </source>
</evidence>
<dbReference type="GO" id="GO:0007032">
    <property type="term" value="P:endosome organization"/>
    <property type="evidence" value="ECO:0007669"/>
    <property type="project" value="Ensembl"/>
</dbReference>
<dbReference type="GO" id="GO:0005769">
    <property type="term" value="C:early endosome"/>
    <property type="evidence" value="ECO:0007669"/>
    <property type="project" value="Ensembl"/>
</dbReference>
<keyword evidence="10" id="KW-0813">Transport</keyword>
<evidence type="ECO:0000256" key="12">
    <source>
        <dbReference type="ARBA" id="ARBA00022692"/>
    </source>
</evidence>
<evidence type="ECO:0000256" key="16">
    <source>
        <dbReference type="ARBA" id="ARBA00023136"/>
    </source>
</evidence>
<evidence type="ECO:0000256" key="4">
    <source>
        <dbReference type="ARBA" id="ARBA00004333"/>
    </source>
</evidence>
<organism evidence="23 24">
    <name type="scientific">Cercocebus atys</name>
    <name type="common">Sooty mangabey</name>
    <name type="synonym">Cercocebus torquatus atys</name>
    <dbReference type="NCBI Taxonomy" id="9531"/>
    <lineage>
        <taxon>Eukaryota</taxon>
        <taxon>Metazoa</taxon>
        <taxon>Chordata</taxon>
        <taxon>Craniata</taxon>
        <taxon>Vertebrata</taxon>
        <taxon>Euteleostomi</taxon>
        <taxon>Mammalia</taxon>
        <taxon>Eutheria</taxon>
        <taxon>Euarchontoglires</taxon>
        <taxon>Primates</taxon>
        <taxon>Haplorrhini</taxon>
        <taxon>Catarrhini</taxon>
        <taxon>Cercopithecidae</taxon>
        <taxon>Cercopithecinae</taxon>
        <taxon>Cercocebus</taxon>
    </lineage>
</organism>
<comment type="subcellular location">
    <subcellularLocation>
        <location evidence="2">Cell membrane</location>
    </subcellularLocation>
    <subcellularLocation>
        <location evidence="3">Cell projection</location>
    </subcellularLocation>
    <subcellularLocation>
        <location evidence="1">Endomembrane system</location>
        <topology evidence="1">Multi-pass membrane protein</topology>
    </subcellularLocation>
    <subcellularLocation>
        <location evidence="5">Endosome</location>
        <location evidence="5">Multivesicular body lumen</location>
    </subcellularLocation>
    <subcellularLocation>
        <location evidence="4">Endosome</location>
        <location evidence="4">Multivesicular body membrane</location>
    </subcellularLocation>
    <subcellularLocation>
        <location evidence="6">Late endosome membrane</location>
    </subcellularLocation>
    <subcellularLocation>
        <location evidence="7">Lysosome membrane</location>
    </subcellularLocation>
</comment>
<reference evidence="23" key="2">
    <citation type="submission" date="2025-09" db="UniProtKB">
        <authorList>
            <consortium name="Ensembl"/>
        </authorList>
    </citation>
    <scope>IDENTIFICATION</scope>
</reference>
<feature type="transmembrane region" description="Helical" evidence="22">
    <location>
        <begin position="177"/>
        <end position="202"/>
    </location>
</feature>
<dbReference type="GO" id="GO:1902936">
    <property type="term" value="F:phosphatidylinositol bisphosphate binding"/>
    <property type="evidence" value="ECO:0007669"/>
    <property type="project" value="Ensembl"/>
</dbReference>
<keyword evidence="13" id="KW-0967">Endosome</keyword>
<dbReference type="GO" id="GO:0032585">
    <property type="term" value="C:multivesicular body membrane"/>
    <property type="evidence" value="ECO:0007669"/>
    <property type="project" value="UniProtKB-SubCell"/>
</dbReference>